<dbReference type="PROSITE" id="PS50072">
    <property type="entry name" value="CSA_PPIASE_2"/>
    <property type="match status" value="1"/>
</dbReference>
<dbReference type="PRINTS" id="PR00153">
    <property type="entry name" value="CSAPPISMRASE"/>
</dbReference>
<evidence type="ECO:0000256" key="6">
    <source>
        <dbReference type="PROSITE-ProRule" id="PRU00277"/>
    </source>
</evidence>
<evidence type="ECO:0000313" key="10">
    <source>
        <dbReference type="Proteomes" id="UP000030140"/>
    </source>
</evidence>
<sequence length="390" mass="42640">MKKTGMLLIAVILSLFSCNDKYPDLEDGLYAEIVTDKGTIVAELYYEDAPATVANFVALAEGTHPLVDSAYAGKPFYNGLTFHRIIKDFMIQGGDPQGTGSGGPGYKFFDELSPERRHDSVGTLSMANSGYGTNGSQFFITHKATPHLDGYDANGDLKNCENPRVSCHTVWGQVVDGLKVVDAIAGVSMNDPRAGKPKDPVYIQEVNIIRKGSAVKNYNAAETFTKELAAFEDRKVAEAAERAKQFAGKKTEIFAKRDKAEDLPSGLAIFFDKKGRGVQPNTGQKVKVEYAGYFTTGELFDTSSAEIAEKNNKLDERRKAVGQYNPLETLYSPEARLIAGFKEGLQKMSVGDKATLFIPYHLGYGEQGYPGAIPPKSDLVFEIELLEIVK</sequence>
<evidence type="ECO:0000256" key="1">
    <source>
        <dbReference type="ARBA" id="ARBA00000971"/>
    </source>
</evidence>
<dbReference type="SUPFAM" id="SSF50891">
    <property type="entry name" value="Cyclophilin-like"/>
    <property type="match status" value="1"/>
</dbReference>
<dbReference type="GO" id="GO:0003755">
    <property type="term" value="F:peptidyl-prolyl cis-trans isomerase activity"/>
    <property type="evidence" value="ECO:0007669"/>
    <property type="project" value="UniProtKB-KW"/>
</dbReference>
<dbReference type="PANTHER" id="PTHR45625">
    <property type="entry name" value="PEPTIDYL-PROLYL CIS-TRANS ISOMERASE-RELATED"/>
    <property type="match status" value="1"/>
</dbReference>
<dbReference type="PROSITE" id="PS00170">
    <property type="entry name" value="CSA_PPIASE_1"/>
    <property type="match status" value="1"/>
</dbReference>
<evidence type="ECO:0000256" key="5">
    <source>
        <dbReference type="ARBA" id="ARBA00023235"/>
    </source>
</evidence>
<dbReference type="EC" id="5.2.1.8" evidence="3 6"/>
<dbReference type="InterPro" id="IPR044666">
    <property type="entry name" value="Cyclophilin_A-like"/>
</dbReference>
<proteinExistence type="inferred from homology"/>
<evidence type="ECO:0000256" key="3">
    <source>
        <dbReference type="ARBA" id="ARBA00013194"/>
    </source>
</evidence>
<comment type="caution">
    <text evidence="9">The sequence shown here is derived from an EMBL/GenBank/DDBJ whole genome shotgun (WGS) entry which is preliminary data.</text>
</comment>
<dbReference type="RefSeq" id="WP_035328106.1">
    <property type="nucleotide sequence ID" value="NZ_CP015125.1"/>
</dbReference>
<evidence type="ECO:0000313" key="9">
    <source>
        <dbReference type="EMBL" id="KGO07729.1"/>
    </source>
</evidence>
<comment type="catalytic activity">
    <reaction evidence="1 6">
        <text>[protein]-peptidylproline (omega=180) = [protein]-peptidylproline (omega=0)</text>
        <dbReference type="Rhea" id="RHEA:16237"/>
        <dbReference type="Rhea" id="RHEA-COMP:10747"/>
        <dbReference type="Rhea" id="RHEA-COMP:10748"/>
        <dbReference type="ChEBI" id="CHEBI:83833"/>
        <dbReference type="ChEBI" id="CHEBI:83834"/>
        <dbReference type="EC" id="5.2.1.8"/>
    </reaction>
</comment>
<dbReference type="AlphaFoldDB" id="A0A0A2GWS2"/>
<gene>
    <name evidence="9" type="ORF">NV36_13365</name>
</gene>
<protein>
    <recommendedName>
        <fullName evidence="3 6">peptidylprolyl isomerase</fullName>
        <ecNumber evidence="3 6">5.2.1.8</ecNumber>
    </recommendedName>
</protein>
<dbReference type="PANTHER" id="PTHR45625:SF4">
    <property type="entry name" value="PEPTIDYLPROLYL ISOMERASE DOMAIN AND WD REPEAT-CONTAINING PROTEIN 1"/>
    <property type="match status" value="1"/>
</dbReference>
<dbReference type="EMBL" id="JSAQ01000001">
    <property type="protein sequence ID" value="KGO07729.1"/>
    <property type="molecule type" value="Genomic_DNA"/>
</dbReference>
<dbReference type="InterPro" id="IPR029000">
    <property type="entry name" value="Cyclophilin-like_dom_sf"/>
</dbReference>
<dbReference type="Gene3D" id="3.10.50.40">
    <property type="match status" value="1"/>
</dbReference>
<dbReference type="GO" id="GO:0006457">
    <property type="term" value="P:protein folding"/>
    <property type="evidence" value="ECO:0007669"/>
    <property type="project" value="InterPro"/>
</dbReference>
<dbReference type="Proteomes" id="UP000030140">
    <property type="component" value="Unassembled WGS sequence"/>
</dbReference>
<dbReference type="PROSITE" id="PS51257">
    <property type="entry name" value="PROKAR_LIPOPROTEIN"/>
    <property type="match status" value="1"/>
</dbReference>
<feature type="domain" description="PPIase cyclophilin-type" evidence="8">
    <location>
        <begin position="38"/>
        <end position="208"/>
    </location>
</feature>
<reference evidence="9 10" key="1">
    <citation type="submission" date="2014-10" db="EMBL/GenBank/DDBJ databases">
        <title>Draft genome sequence of the proteorhodopsin-containing marine bacterium Dokdonia donghaensis.</title>
        <authorList>
            <person name="Gomez-Consarnau L."/>
            <person name="Gonzalez J.M."/>
            <person name="Riedel T."/>
            <person name="Jaenicke S."/>
            <person name="Wagner-Doebler I."/>
            <person name="Fuhrman J.A."/>
        </authorList>
    </citation>
    <scope>NUCLEOTIDE SEQUENCE [LARGE SCALE GENOMIC DNA]</scope>
    <source>
        <strain evidence="9 10">DSW-1</strain>
    </source>
</reference>
<comment type="similarity">
    <text evidence="2">Belongs to the cyclophilin-type PPIase family.</text>
</comment>
<dbReference type="CDD" id="cd00317">
    <property type="entry name" value="cyclophilin"/>
    <property type="match status" value="1"/>
</dbReference>
<evidence type="ECO:0000256" key="4">
    <source>
        <dbReference type="ARBA" id="ARBA00023110"/>
    </source>
</evidence>
<evidence type="ECO:0000256" key="2">
    <source>
        <dbReference type="ARBA" id="ARBA00007365"/>
    </source>
</evidence>
<dbReference type="OrthoDB" id="9807797at2"/>
<dbReference type="Pfam" id="PF00160">
    <property type="entry name" value="Pro_isomerase"/>
    <property type="match status" value="1"/>
</dbReference>
<keyword evidence="5 6" id="KW-0413">Isomerase</keyword>
<evidence type="ECO:0000259" key="7">
    <source>
        <dbReference type="PROSITE" id="PS50059"/>
    </source>
</evidence>
<dbReference type="InterPro" id="IPR046357">
    <property type="entry name" value="PPIase_dom_sf"/>
</dbReference>
<dbReference type="SUPFAM" id="SSF54534">
    <property type="entry name" value="FKBP-like"/>
    <property type="match status" value="1"/>
</dbReference>
<dbReference type="InterPro" id="IPR001179">
    <property type="entry name" value="PPIase_FKBP_dom"/>
</dbReference>
<organism evidence="9 10">
    <name type="scientific">Dokdonia donghaensis DSW-1</name>
    <dbReference type="NCBI Taxonomy" id="1300343"/>
    <lineage>
        <taxon>Bacteria</taxon>
        <taxon>Pseudomonadati</taxon>
        <taxon>Bacteroidota</taxon>
        <taxon>Flavobacteriia</taxon>
        <taxon>Flavobacteriales</taxon>
        <taxon>Flavobacteriaceae</taxon>
        <taxon>Dokdonia</taxon>
    </lineage>
</organism>
<dbReference type="InterPro" id="IPR020892">
    <property type="entry name" value="Cyclophilin-type_PPIase_CS"/>
</dbReference>
<dbReference type="Pfam" id="PF00254">
    <property type="entry name" value="FKBP_C"/>
    <property type="match status" value="1"/>
</dbReference>
<name>A0A0A2GWS2_9FLAO</name>
<keyword evidence="4 6" id="KW-0697">Rotamase</keyword>
<dbReference type="Gene3D" id="2.40.100.10">
    <property type="entry name" value="Cyclophilin-like"/>
    <property type="match status" value="1"/>
</dbReference>
<accession>A0A0A2GWS2</accession>
<dbReference type="InterPro" id="IPR002130">
    <property type="entry name" value="Cyclophilin-type_PPIase_dom"/>
</dbReference>
<dbReference type="PROSITE" id="PS50059">
    <property type="entry name" value="FKBP_PPIASE"/>
    <property type="match status" value="1"/>
</dbReference>
<feature type="domain" description="PPIase FKBP-type" evidence="7">
    <location>
        <begin position="283"/>
        <end position="389"/>
    </location>
</feature>
<keyword evidence="10" id="KW-1185">Reference proteome</keyword>
<evidence type="ECO:0000259" key="8">
    <source>
        <dbReference type="PROSITE" id="PS50072"/>
    </source>
</evidence>